<accession>A0ABD3A8T7</accession>
<evidence type="ECO:0000259" key="3">
    <source>
        <dbReference type="Pfam" id="PF24758"/>
    </source>
</evidence>
<dbReference type="InterPro" id="IPR032675">
    <property type="entry name" value="LRR_dom_sf"/>
</dbReference>
<dbReference type="EMBL" id="JBJUIK010000005">
    <property type="protein sequence ID" value="KAL3527614.1"/>
    <property type="molecule type" value="Genomic_DNA"/>
</dbReference>
<feature type="domain" description="F-box" evidence="1">
    <location>
        <begin position="13"/>
        <end position="49"/>
    </location>
</feature>
<keyword evidence="5" id="KW-1185">Reference proteome</keyword>
<dbReference type="PANTHER" id="PTHR34145">
    <property type="entry name" value="OS02G0105600 PROTEIN"/>
    <property type="match status" value="1"/>
</dbReference>
<reference evidence="4 5" key="1">
    <citation type="submission" date="2024-11" db="EMBL/GenBank/DDBJ databases">
        <title>A near-complete genome assembly of Cinchona calisaya.</title>
        <authorList>
            <person name="Lian D.C."/>
            <person name="Zhao X.W."/>
            <person name="Wei L."/>
        </authorList>
    </citation>
    <scope>NUCLEOTIDE SEQUENCE [LARGE SCALE GENOMIC DNA]</scope>
    <source>
        <tissue evidence="4">Nenye</tissue>
    </source>
</reference>
<evidence type="ECO:0008006" key="6">
    <source>
        <dbReference type="Google" id="ProtNLM"/>
    </source>
</evidence>
<name>A0ABD3A8T7_9GENT</name>
<feature type="domain" description="F-box/LRR-repeat protein 15/At3g58940/PEG3-like LRR" evidence="3">
    <location>
        <begin position="274"/>
        <end position="352"/>
    </location>
</feature>
<feature type="domain" description="At1g61320/AtMIF1 LRR" evidence="2">
    <location>
        <begin position="104"/>
        <end position="261"/>
    </location>
</feature>
<organism evidence="4 5">
    <name type="scientific">Cinchona calisaya</name>
    <dbReference type="NCBI Taxonomy" id="153742"/>
    <lineage>
        <taxon>Eukaryota</taxon>
        <taxon>Viridiplantae</taxon>
        <taxon>Streptophyta</taxon>
        <taxon>Embryophyta</taxon>
        <taxon>Tracheophyta</taxon>
        <taxon>Spermatophyta</taxon>
        <taxon>Magnoliopsida</taxon>
        <taxon>eudicotyledons</taxon>
        <taxon>Gunneridae</taxon>
        <taxon>Pentapetalae</taxon>
        <taxon>asterids</taxon>
        <taxon>lamiids</taxon>
        <taxon>Gentianales</taxon>
        <taxon>Rubiaceae</taxon>
        <taxon>Cinchonoideae</taxon>
        <taxon>Cinchoneae</taxon>
        <taxon>Cinchona</taxon>
    </lineage>
</organism>
<dbReference type="SUPFAM" id="SSF81383">
    <property type="entry name" value="F-box domain"/>
    <property type="match status" value="1"/>
</dbReference>
<dbReference type="Gene3D" id="3.80.10.10">
    <property type="entry name" value="Ribonuclease Inhibitor"/>
    <property type="match status" value="1"/>
</dbReference>
<dbReference type="InterPro" id="IPR055411">
    <property type="entry name" value="LRR_FXL15/At3g58940/PEG3-like"/>
</dbReference>
<dbReference type="Pfam" id="PF00646">
    <property type="entry name" value="F-box"/>
    <property type="match status" value="1"/>
</dbReference>
<dbReference type="Pfam" id="PF24758">
    <property type="entry name" value="LRR_At5g56370"/>
    <property type="match status" value="1"/>
</dbReference>
<dbReference type="AlphaFoldDB" id="A0ABD3A8T7"/>
<evidence type="ECO:0000313" key="5">
    <source>
        <dbReference type="Proteomes" id="UP001630127"/>
    </source>
</evidence>
<proteinExistence type="predicted"/>
<dbReference type="InterPro" id="IPR053772">
    <property type="entry name" value="At1g61320/At1g61330-like"/>
</dbReference>
<dbReference type="SUPFAM" id="SSF52058">
    <property type="entry name" value="L domain-like"/>
    <property type="match status" value="1"/>
</dbReference>
<evidence type="ECO:0000259" key="1">
    <source>
        <dbReference type="Pfam" id="PF00646"/>
    </source>
</evidence>
<evidence type="ECO:0000313" key="4">
    <source>
        <dbReference type="EMBL" id="KAL3527614.1"/>
    </source>
</evidence>
<dbReference type="InterPro" id="IPR001810">
    <property type="entry name" value="F-box_dom"/>
</dbReference>
<dbReference type="InterPro" id="IPR055357">
    <property type="entry name" value="LRR_At1g61320_AtMIF1"/>
</dbReference>
<protein>
    <recommendedName>
        <fullName evidence="6">F-box domain-containing protein</fullName>
    </recommendedName>
</protein>
<gene>
    <name evidence="4" type="ORF">ACH5RR_012270</name>
</gene>
<evidence type="ECO:0000259" key="2">
    <source>
        <dbReference type="Pfam" id="PF23622"/>
    </source>
</evidence>
<dbReference type="InterPro" id="IPR036047">
    <property type="entry name" value="F-box-like_dom_sf"/>
</dbReference>
<sequence length="595" mass="68539">MKRTKATEGKLYLPEGIIHHIMSYLNPKEEAQVAVLSKEWLSAWQLKPKLKFDDQYFEKNGHLIRYTGRISGNCPDRREGKQKFKNYVNSTLLRYQKEHRHIIEELNIDVTFDDDQDGLASVLDGWLEIAVEKGVKVIELSIKSFRQRYYKVPNCILKAESLTNLSLSKCKFQKKLKGELMWANLLSLDLHNVRIGDKMFRAIISGCPLINDLSISNCSGLTTIKVINLNSLREFNLYDTEGEIRALQIDAPSLQSMELDSFDNQSFLDEYVSHTLKDLSLTDLCISDTFFSNLINKIPHLEILEVEDCYGFERISLKNNSLKRISLNLKHTAESLEVKVELDAPNLVKLHYGGYANLQNLSISSKPLFRDISITSPWPCIDASCFLKFNGIISNLSPHKVSLCILSRMEDDINESIGYLPKFAVNAIEVRELELYVETKSSTGSRCGSDFLDNLFSSTGSRCGSDCLDNLFSHFLDGLFWACHPKTIVQNWNPTVWLNSSDDTDFIKFLYRKLVKERRNEELHNLPFWQHDLKKVEFEIYDKNGEKFCQQEPLDWNNVPKASKVLFKLEWQQVNSSPRKAEESDVLNHEFSNEN</sequence>
<comment type="caution">
    <text evidence="4">The sequence shown here is derived from an EMBL/GenBank/DDBJ whole genome shotgun (WGS) entry which is preliminary data.</text>
</comment>
<dbReference type="Pfam" id="PF23622">
    <property type="entry name" value="LRR_At1g61320_AtMIF1"/>
    <property type="match status" value="1"/>
</dbReference>
<dbReference type="Proteomes" id="UP001630127">
    <property type="component" value="Unassembled WGS sequence"/>
</dbReference>